<dbReference type="GO" id="GO:0016075">
    <property type="term" value="P:rRNA catabolic process"/>
    <property type="evidence" value="ECO:0007669"/>
    <property type="project" value="TreeGrafter"/>
</dbReference>
<reference evidence="9 10" key="1">
    <citation type="submission" date="2024-05" db="EMBL/GenBank/DDBJ databases">
        <authorList>
            <person name="Wallberg A."/>
        </authorList>
    </citation>
    <scope>NUCLEOTIDE SEQUENCE [LARGE SCALE GENOMIC DNA]</scope>
</reference>
<dbReference type="GO" id="GO:0004534">
    <property type="term" value="F:5'-3' RNA exonuclease activity"/>
    <property type="evidence" value="ECO:0007669"/>
    <property type="project" value="TreeGrafter"/>
</dbReference>
<sequence>MGVPKFYRWISERYPCLSELVKEYQIPEYDNLYLDMNGIIHVCSHPNDNDPHFRMTEEKMIQDIFHYIEVLFRLIQPKKVFFMAIDGVAPRAKMNQQRSRRFRSAREAVVADQKAIERGEVLPTEERFDSNCITPGTEFMNNLDKQLQYFVTSKMSQDRLWQGCTVIYSGHETPGEGEHKIMEYIRFSKSQAGYDPNTRHCLYGLDADLMMLGLTSHEPNFSLLREEVRFGGKEANKRTPTPEATTFHLLHLSLMREYVNYEFSSLKETIPFEYNLENIVDDWSLVVYKTKYISLLAHRYIIKGIIPLIHIILKKVLPSLDGYLHEGGYLNLKRFEKFMEKLSEFDAEKFDEENADLKFFSAKRSADAWQSKRSVDERMKTMQTFQFEDDNNENMFGALDHLDDQEMNVMAKETLKRLGVSDNPFDDDSEDEEESEKDENEDEESLFESEFRQHKQDYYIRKMNFEKVTKHVLYDQATNYVRAIQWILHYYYNGIQSWSWFYPHHYAPYISDVRNFSDMKMNFDMGQPFMPNEQLLGVLPPLSKKLLPAVYRGLMVNEDSPLLEFYPEDFQTDMNGKAQDWEAVVLIPFIDQEMMLDAMKPCNERLTFEERSRNVHSPMYIYKYTSDNLGEYKAPKYFPPIGVNHAVCNRLDRNAWEIEPMRIYKGLCKGAKLDTYFAGFPTLQHLKHTFRVEKEGVKVFQQPSRGENFILMVDNSSDAPHIRDAARQLLGKIIFVSWPHLVEAKYVAQNNRVVYYI</sequence>
<dbReference type="Pfam" id="PF03159">
    <property type="entry name" value="XRN_N"/>
    <property type="match status" value="1"/>
</dbReference>
<organism evidence="9 10">
    <name type="scientific">Meganyctiphanes norvegica</name>
    <name type="common">Northern krill</name>
    <name type="synonym">Thysanopoda norvegica</name>
    <dbReference type="NCBI Taxonomy" id="48144"/>
    <lineage>
        <taxon>Eukaryota</taxon>
        <taxon>Metazoa</taxon>
        <taxon>Ecdysozoa</taxon>
        <taxon>Arthropoda</taxon>
        <taxon>Crustacea</taxon>
        <taxon>Multicrustacea</taxon>
        <taxon>Malacostraca</taxon>
        <taxon>Eumalacostraca</taxon>
        <taxon>Eucarida</taxon>
        <taxon>Euphausiacea</taxon>
        <taxon>Euphausiidae</taxon>
        <taxon>Meganyctiphanes</taxon>
    </lineage>
</organism>
<dbReference type="CDD" id="cd18673">
    <property type="entry name" value="PIN_XRN1-2-like"/>
    <property type="match status" value="1"/>
</dbReference>
<keyword evidence="1" id="KW-0540">Nuclease</keyword>
<protein>
    <submittedName>
        <fullName evidence="9">Uncharacterized protein</fullName>
    </submittedName>
</protein>
<dbReference type="InterPro" id="IPR004859">
    <property type="entry name" value="Xrn1_N"/>
</dbReference>
<dbReference type="Pfam" id="PF18332">
    <property type="entry name" value="XRN1_D1"/>
    <property type="match status" value="1"/>
</dbReference>
<evidence type="ECO:0000313" key="10">
    <source>
        <dbReference type="Proteomes" id="UP001497623"/>
    </source>
</evidence>
<proteinExistence type="inferred from homology"/>
<evidence type="ECO:0000313" key="9">
    <source>
        <dbReference type="EMBL" id="CAL4126734.1"/>
    </source>
</evidence>
<dbReference type="FunFam" id="3.40.50.12390:FF:000002">
    <property type="entry name" value="5'-3' exoribonuclease 1"/>
    <property type="match status" value="1"/>
</dbReference>
<name>A0AAV2RK60_MEGNR</name>
<dbReference type="InterPro" id="IPR040992">
    <property type="entry name" value="XRN1_D1"/>
</dbReference>
<evidence type="ECO:0000256" key="3">
    <source>
        <dbReference type="ARBA" id="ARBA00022839"/>
    </source>
</evidence>
<dbReference type="GO" id="GO:0003723">
    <property type="term" value="F:RNA binding"/>
    <property type="evidence" value="ECO:0007669"/>
    <property type="project" value="TreeGrafter"/>
</dbReference>
<evidence type="ECO:0000259" key="8">
    <source>
        <dbReference type="Pfam" id="PF18332"/>
    </source>
</evidence>
<dbReference type="InterPro" id="IPR027073">
    <property type="entry name" value="5_3_exoribonuclease"/>
</dbReference>
<evidence type="ECO:0000259" key="6">
    <source>
        <dbReference type="Pfam" id="PF03159"/>
    </source>
</evidence>
<dbReference type="InterPro" id="IPR041412">
    <property type="entry name" value="Xrn1_helical"/>
</dbReference>
<keyword evidence="10" id="KW-1185">Reference proteome</keyword>
<dbReference type="Gene3D" id="1.25.40.1050">
    <property type="match status" value="1"/>
</dbReference>
<dbReference type="Gene3D" id="2.170.260.40">
    <property type="match status" value="1"/>
</dbReference>
<dbReference type="EMBL" id="CAXKWB010024798">
    <property type="protein sequence ID" value="CAL4126734.1"/>
    <property type="molecule type" value="Genomic_DNA"/>
</dbReference>
<dbReference type="PANTHER" id="PTHR12341">
    <property type="entry name" value="5'-&gt;3' EXORIBONUCLEASE"/>
    <property type="match status" value="1"/>
</dbReference>
<keyword evidence="2" id="KW-0378">Hydrolase</keyword>
<evidence type="ECO:0000256" key="2">
    <source>
        <dbReference type="ARBA" id="ARBA00022801"/>
    </source>
</evidence>
<gene>
    <name evidence="9" type="ORF">MNOR_LOCUS25677</name>
</gene>
<dbReference type="Gene3D" id="3.40.50.12390">
    <property type="match status" value="2"/>
</dbReference>
<feature type="compositionally biased region" description="Acidic residues" evidence="5">
    <location>
        <begin position="424"/>
        <end position="447"/>
    </location>
</feature>
<comment type="caution">
    <text evidence="9">The sequence shown here is derived from an EMBL/GenBank/DDBJ whole genome shotgun (WGS) entry which is preliminary data.</text>
</comment>
<comment type="similarity">
    <text evidence="4">Belongs to the 5'-3' exonuclease family.</text>
</comment>
<dbReference type="Pfam" id="PF17846">
    <property type="entry name" value="XRN_M"/>
    <property type="match status" value="1"/>
</dbReference>
<dbReference type="AlphaFoldDB" id="A0AAV2RK60"/>
<dbReference type="GO" id="GO:0000956">
    <property type="term" value="P:nuclear-transcribed mRNA catabolic process"/>
    <property type="evidence" value="ECO:0007669"/>
    <property type="project" value="TreeGrafter"/>
</dbReference>
<dbReference type="GO" id="GO:0005634">
    <property type="term" value="C:nucleus"/>
    <property type="evidence" value="ECO:0007669"/>
    <property type="project" value="TreeGrafter"/>
</dbReference>
<feature type="domain" description="Xrn1 N-terminal" evidence="6">
    <location>
        <begin position="1"/>
        <end position="227"/>
    </location>
</feature>
<feature type="region of interest" description="Disordered" evidence="5">
    <location>
        <begin position="419"/>
        <end position="450"/>
    </location>
</feature>
<dbReference type="InterPro" id="IPR047007">
    <property type="entry name" value="XRN1_D1_sf"/>
</dbReference>
<accession>A0AAV2RK60</accession>
<keyword evidence="3" id="KW-0269">Exonuclease</keyword>
<feature type="domain" description="5'-3' exoribonuclease 1 D1" evidence="8">
    <location>
        <begin position="666"/>
        <end position="756"/>
    </location>
</feature>
<evidence type="ECO:0000259" key="7">
    <source>
        <dbReference type="Pfam" id="PF17846"/>
    </source>
</evidence>
<evidence type="ECO:0000256" key="1">
    <source>
        <dbReference type="ARBA" id="ARBA00022722"/>
    </source>
</evidence>
<dbReference type="Proteomes" id="UP001497623">
    <property type="component" value="Unassembled WGS sequence"/>
</dbReference>
<feature type="non-terminal residue" evidence="9">
    <location>
        <position position="757"/>
    </location>
</feature>
<feature type="domain" description="Xrn1 helical" evidence="7">
    <location>
        <begin position="274"/>
        <end position="627"/>
    </location>
</feature>
<dbReference type="PANTHER" id="PTHR12341:SF7">
    <property type="entry name" value="5'-3' EXORIBONUCLEASE 1"/>
    <property type="match status" value="1"/>
</dbReference>
<evidence type="ECO:0000256" key="4">
    <source>
        <dbReference type="ARBA" id="ARBA00038299"/>
    </source>
</evidence>
<evidence type="ECO:0000256" key="5">
    <source>
        <dbReference type="SAM" id="MobiDB-lite"/>
    </source>
</evidence>